<evidence type="ECO:0000313" key="11">
    <source>
        <dbReference type="Proteomes" id="UP000240880"/>
    </source>
</evidence>
<dbReference type="GO" id="GO:0004801">
    <property type="term" value="F:transaldolase activity"/>
    <property type="evidence" value="ECO:0007669"/>
    <property type="project" value="UniProtKB-EC"/>
</dbReference>
<dbReference type="PROSITE" id="PS01054">
    <property type="entry name" value="TRANSALDOLASE_1"/>
    <property type="match status" value="1"/>
</dbReference>
<evidence type="ECO:0000256" key="9">
    <source>
        <dbReference type="ARBA" id="ARBA00067532"/>
    </source>
</evidence>
<evidence type="ECO:0000256" key="6">
    <source>
        <dbReference type="ARBA" id="ARBA00022490"/>
    </source>
</evidence>
<evidence type="ECO:0000256" key="5">
    <source>
        <dbReference type="ARBA" id="ARBA00013151"/>
    </source>
</evidence>
<dbReference type="InterPro" id="IPR004731">
    <property type="entry name" value="Transaldolase_3B/F6P_aldolase"/>
</dbReference>
<dbReference type="EMBL" id="NEXC01000003">
    <property type="protein sequence ID" value="PSN84450.1"/>
    <property type="molecule type" value="Genomic_DNA"/>
</dbReference>
<evidence type="ECO:0000256" key="4">
    <source>
        <dbReference type="ARBA" id="ARBA00005740"/>
    </source>
</evidence>
<dbReference type="PROSITE" id="PS00958">
    <property type="entry name" value="TRANSALDOLASE_2"/>
    <property type="match status" value="1"/>
</dbReference>
<dbReference type="InterPro" id="IPR001585">
    <property type="entry name" value="TAL/FSA"/>
</dbReference>
<reference evidence="10 11" key="1">
    <citation type="submission" date="2017-04" db="EMBL/GenBank/DDBJ databases">
        <title>Novel microbial lineages endemic to geothermal iron-oxide mats fill important gaps in the evolutionary history of Archaea.</title>
        <authorList>
            <person name="Jay Z.J."/>
            <person name="Beam J.P."/>
            <person name="Dlakic M."/>
            <person name="Rusch D.B."/>
            <person name="Kozubal M.A."/>
            <person name="Inskeep W.P."/>
        </authorList>
    </citation>
    <scope>NUCLEOTIDE SEQUENCE [LARGE SCALE GENOMIC DNA]</scope>
    <source>
        <strain evidence="10">OSP_D</strain>
    </source>
</reference>
<dbReference type="NCBIfam" id="TIGR00875">
    <property type="entry name" value="fsa_talC_mipB"/>
    <property type="match status" value="1"/>
</dbReference>
<comment type="catalytic activity">
    <reaction evidence="8">
        <text>D-sedoheptulose 7-phosphate + D-glyceraldehyde 3-phosphate = D-erythrose 4-phosphate + beta-D-fructose 6-phosphate</text>
        <dbReference type="Rhea" id="RHEA:17053"/>
        <dbReference type="ChEBI" id="CHEBI:16897"/>
        <dbReference type="ChEBI" id="CHEBI:57483"/>
        <dbReference type="ChEBI" id="CHEBI:57634"/>
        <dbReference type="ChEBI" id="CHEBI:59776"/>
        <dbReference type="EC" id="2.2.1.2"/>
    </reaction>
</comment>
<dbReference type="GO" id="GO:0005975">
    <property type="term" value="P:carbohydrate metabolic process"/>
    <property type="evidence" value="ECO:0007669"/>
    <property type="project" value="InterPro"/>
</dbReference>
<dbReference type="SUPFAM" id="SSF51569">
    <property type="entry name" value="Aldolase"/>
    <property type="match status" value="1"/>
</dbReference>
<evidence type="ECO:0000256" key="1">
    <source>
        <dbReference type="ARBA" id="ARBA00003518"/>
    </source>
</evidence>
<gene>
    <name evidence="10" type="ORF">B9Q01_00900</name>
</gene>
<accession>A0A2R6ADI5</accession>
<dbReference type="EC" id="2.2.1.2" evidence="5"/>
<organism evidence="10 11">
    <name type="scientific">Candidatus Marsarchaeota G1 archaeon OSP_D</name>
    <dbReference type="NCBI Taxonomy" id="1978155"/>
    <lineage>
        <taxon>Archaea</taxon>
        <taxon>Candidatus Marsarchaeota</taxon>
        <taxon>Candidatus Marsarchaeota group 1</taxon>
    </lineage>
</organism>
<evidence type="ECO:0000256" key="3">
    <source>
        <dbReference type="ARBA" id="ARBA00004857"/>
    </source>
</evidence>
<evidence type="ECO:0000256" key="7">
    <source>
        <dbReference type="ARBA" id="ARBA00023270"/>
    </source>
</evidence>
<dbReference type="InterPro" id="IPR013785">
    <property type="entry name" value="Aldolase_TIM"/>
</dbReference>
<sequence length="230" mass="25488">MKLFLDSANLNQIRKFLEMGVIDGVTTNPTLLAKEQTDPAEQIEKILKMCPGPVNIEVLSTEYEGMVKEARIISQLGENAVVKIPMTPSGIRAVRTLSQENIKTNVTLLFSLNQAILAAKAGASYVSPFIGRLDDVGYQGISLIKEIVCVFRNYSFSTKVLVSSVRHPLHVIKAAKIGADVCTVPPDVLEKMLYHPLSDIGLKRFLEDWSALSKQLGRPIFPFKEKNFNN</sequence>
<evidence type="ECO:0000256" key="2">
    <source>
        <dbReference type="ARBA" id="ARBA00004496"/>
    </source>
</evidence>
<comment type="pathway">
    <text evidence="3">Carbohydrate degradation; pentose phosphate pathway; D-glyceraldehyde 3-phosphate and beta-D-fructose 6-phosphate from D-ribose 5-phosphate and D-xylulose 5-phosphate (non-oxidative stage): step 2/3.</text>
</comment>
<keyword evidence="7" id="KW-0704">Schiff base</keyword>
<name>A0A2R6ADI5_9ARCH</name>
<dbReference type="Gene3D" id="3.20.20.70">
    <property type="entry name" value="Aldolase class I"/>
    <property type="match status" value="1"/>
</dbReference>
<proteinExistence type="inferred from homology"/>
<dbReference type="GO" id="GO:0016832">
    <property type="term" value="F:aldehyde-lyase activity"/>
    <property type="evidence" value="ECO:0007669"/>
    <property type="project" value="InterPro"/>
</dbReference>
<dbReference type="Pfam" id="PF00923">
    <property type="entry name" value="TAL_FSA"/>
    <property type="match status" value="1"/>
</dbReference>
<protein>
    <recommendedName>
        <fullName evidence="9">Probable transaldolase</fullName>
        <ecNumber evidence="5">2.2.1.2</ecNumber>
    </recommendedName>
</protein>
<dbReference type="InterPro" id="IPR033919">
    <property type="entry name" value="TSA/FSA_arc/bac"/>
</dbReference>
<dbReference type="PANTHER" id="PTHR10683">
    <property type="entry name" value="TRANSALDOLASE"/>
    <property type="match status" value="1"/>
</dbReference>
<comment type="subcellular location">
    <subcellularLocation>
        <location evidence="2">Cytoplasm</location>
    </subcellularLocation>
</comment>
<dbReference type="Proteomes" id="UP000240880">
    <property type="component" value="Unassembled WGS sequence"/>
</dbReference>
<dbReference type="InterPro" id="IPR018225">
    <property type="entry name" value="Transaldolase_AS"/>
</dbReference>
<dbReference type="CDD" id="cd00956">
    <property type="entry name" value="Transaldolase_FSA"/>
    <property type="match status" value="1"/>
</dbReference>
<dbReference type="FunFam" id="3.20.20.70:FF:000018">
    <property type="entry name" value="Probable transaldolase"/>
    <property type="match status" value="1"/>
</dbReference>
<comment type="similarity">
    <text evidence="4">Belongs to the transaldolase family. Type 3B subfamily.</text>
</comment>
<keyword evidence="6" id="KW-0963">Cytoplasm</keyword>
<dbReference type="AlphaFoldDB" id="A0A2R6ADI5"/>
<comment type="function">
    <text evidence="1">Transaldolase is important for the balance of metabolites in the pentose-phosphate pathway.</text>
</comment>
<dbReference type="PANTHER" id="PTHR10683:SF40">
    <property type="entry name" value="FRUCTOSE-6-PHOSPHATE ALDOLASE 1-RELATED"/>
    <property type="match status" value="1"/>
</dbReference>
<evidence type="ECO:0000256" key="8">
    <source>
        <dbReference type="ARBA" id="ARBA00048810"/>
    </source>
</evidence>
<comment type="caution">
    <text evidence="10">The sequence shown here is derived from an EMBL/GenBank/DDBJ whole genome shotgun (WGS) entry which is preliminary data.</text>
</comment>
<dbReference type="GO" id="GO:0005737">
    <property type="term" value="C:cytoplasm"/>
    <property type="evidence" value="ECO:0007669"/>
    <property type="project" value="UniProtKB-SubCell"/>
</dbReference>
<evidence type="ECO:0000313" key="10">
    <source>
        <dbReference type="EMBL" id="PSN84450.1"/>
    </source>
</evidence>